<dbReference type="InterPro" id="IPR008332">
    <property type="entry name" value="MethylG_MeTrfase_N"/>
</dbReference>
<evidence type="ECO:0000313" key="12">
    <source>
        <dbReference type="EMBL" id="ESK38107.1"/>
    </source>
</evidence>
<dbReference type="NCBIfam" id="TIGR00589">
    <property type="entry name" value="ogt"/>
    <property type="match status" value="1"/>
</dbReference>
<evidence type="ECO:0000256" key="3">
    <source>
        <dbReference type="ARBA" id="ARBA00022490"/>
    </source>
</evidence>
<feature type="active site" description="Nucleophile; methyl group acceptor" evidence="9">
    <location>
        <position position="131"/>
    </location>
</feature>
<gene>
    <name evidence="12" type="ORF">P256_02031</name>
</gene>
<evidence type="ECO:0000256" key="7">
    <source>
        <dbReference type="ARBA" id="ARBA00023204"/>
    </source>
</evidence>
<dbReference type="InterPro" id="IPR001497">
    <property type="entry name" value="MethylDNA_cys_MeTrfase_AS"/>
</dbReference>
<dbReference type="Gene3D" id="3.30.160.70">
    <property type="entry name" value="Methylated DNA-protein cysteine methyltransferase domain"/>
    <property type="match status" value="1"/>
</dbReference>
<dbReference type="GO" id="GO:0003908">
    <property type="term" value="F:methylated-DNA-[protein]-cysteine S-methyltransferase activity"/>
    <property type="evidence" value="ECO:0007669"/>
    <property type="project" value="UniProtKB-UniRule"/>
</dbReference>
<dbReference type="GO" id="GO:0032259">
    <property type="term" value="P:methylation"/>
    <property type="evidence" value="ECO:0007669"/>
    <property type="project" value="UniProtKB-KW"/>
</dbReference>
<name>V2TL31_9GAMM</name>
<dbReference type="SUPFAM" id="SSF53155">
    <property type="entry name" value="Methylated DNA-protein cysteine methyltransferase domain"/>
    <property type="match status" value="1"/>
</dbReference>
<proteinExistence type="inferred from homology"/>
<keyword evidence="3 9" id="KW-0963">Cytoplasm</keyword>
<comment type="catalytic activity">
    <reaction evidence="8 9">
        <text>a 6-O-methyl-2'-deoxyguanosine in DNA + L-cysteinyl-[protein] = S-methyl-L-cysteinyl-[protein] + a 2'-deoxyguanosine in DNA</text>
        <dbReference type="Rhea" id="RHEA:24000"/>
        <dbReference type="Rhea" id="RHEA-COMP:10131"/>
        <dbReference type="Rhea" id="RHEA-COMP:10132"/>
        <dbReference type="Rhea" id="RHEA-COMP:11367"/>
        <dbReference type="Rhea" id="RHEA-COMP:11368"/>
        <dbReference type="ChEBI" id="CHEBI:29950"/>
        <dbReference type="ChEBI" id="CHEBI:82612"/>
        <dbReference type="ChEBI" id="CHEBI:85445"/>
        <dbReference type="ChEBI" id="CHEBI:85448"/>
        <dbReference type="EC" id="2.1.1.63"/>
    </reaction>
</comment>
<comment type="subcellular location">
    <subcellularLocation>
        <location evidence="9">Cytoplasm</location>
    </subcellularLocation>
</comment>
<organism evidence="12 13">
    <name type="scientific">Acinetobacter nectaris CIP 110549</name>
    <dbReference type="NCBI Taxonomy" id="1392540"/>
    <lineage>
        <taxon>Bacteria</taxon>
        <taxon>Pseudomonadati</taxon>
        <taxon>Pseudomonadota</taxon>
        <taxon>Gammaproteobacteria</taxon>
        <taxon>Moraxellales</taxon>
        <taxon>Moraxellaceae</taxon>
        <taxon>Acinetobacter</taxon>
    </lineage>
</organism>
<dbReference type="CDD" id="cd06445">
    <property type="entry name" value="ATase"/>
    <property type="match status" value="1"/>
</dbReference>
<comment type="miscellaneous">
    <text evidence="9">This enzyme catalyzes only one turnover and therefore is not strictly catalytic. According to one definition, an enzyme is a biocatalyst that acts repeatedly and over many reaction cycles.</text>
</comment>
<protein>
    <recommendedName>
        <fullName evidence="9">Methylated-DNA--protein-cysteine methyltransferase</fullName>
        <ecNumber evidence="9">2.1.1.63</ecNumber>
    </recommendedName>
    <alternativeName>
        <fullName evidence="9">6-O-methylguanine-DNA methyltransferase</fullName>
        <shortName evidence="9">MGMT</shortName>
    </alternativeName>
    <alternativeName>
        <fullName evidence="9">O-6-methylguanine-DNA-alkyltransferase</fullName>
    </alternativeName>
</protein>
<dbReference type="InterPro" id="IPR036631">
    <property type="entry name" value="MGMT_N_sf"/>
</dbReference>
<dbReference type="Gene3D" id="1.10.10.10">
    <property type="entry name" value="Winged helix-like DNA-binding domain superfamily/Winged helix DNA-binding domain"/>
    <property type="match status" value="1"/>
</dbReference>
<reference evidence="12 13" key="1">
    <citation type="submission" date="2013-10" db="EMBL/GenBank/DDBJ databases">
        <title>The Genome Sequence of Acinetobacter nectaris CIP 110549.</title>
        <authorList>
            <consortium name="The Broad Institute Genomics Platform"/>
            <consortium name="The Broad Institute Genome Sequencing Center for Infectious Disease"/>
            <person name="Cerqueira G."/>
            <person name="Feldgarden M."/>
            <person name="Courvalin P."/>
            <person name="Grillot-Courvalin C."/>
            <person name="Clermont D."/>
            <person name="Rocha E."/>
            <person name="Yoon E.-J."/>
            <person name="Nemec A."/>
            <person name="Young S.K."/>
            <person name="Zeng Q."/>
            <person name="Gargeya S."/>
            <person name="Fitzgerald M."/>
            <person name="Abouelleil A."/>
            <person name="Alvarado L."/>
            <person name="Berlin A.M."/>
            <person name="Chapman S.B."/>
            <person name="Gainer-Dewar J."/>
            <person name="Goldberg J."/>
            <person name="Gnerre S."/>
            <person name="Griggs A."/>
            <person name="Gujja S."/>
            <person name="Hansen M."/>
            <person name="Howarth C."/>
            <person name="Imamovic A."/>
            <person name="Ireland A."/>
            <person name="Larimer J."/>
            <person name="McCowan C."/>
            <person name="Murphy C."/>
            <person name="Pearson M."/>
            <person name="Poon T.W."/>
            <person name="Priest M."/>
            <person name="Roberts A."/>
            <person name="Saif S."/>
            <person name="Shea T."/>
            <person name="Sykes S."/>
            <person name="Wortman J."/>
            <person name="Nusbaum C."/>
            <person name="Birren B."/>
        </authorList>
    </citation>
    <scope>NUCLEOTIDE SEQUENCE [LARGE SCALE GENOMIC DNA]</scope>
    <source>
        <strain evidence="12 13">CIP 110549</strain>
    </source>
</reference>
<keyword evidence="6 9" id="KW-0227">DNA damage</keyword>
<dbReference type="GO" id="GO:0006307">
    <property type="term" value="P:DNA alkylation repair"/>
    <property type="evidence" value="ECO:0007669"/>
    <property type="project" value="UniProtKB-UniRule"/>
</dbReference>
<dbReference type="InterPro" id="IPR036388">
    <property type="entry name" value="WH-like_DNA-bd_sf"/>
</dbReference>
<dbReference type="Proteomes" id="UP000023785">
    <property type="component" value="Unassembled WGS sequence"/>
</dbReference>
<evidence type="ECO:0000313" key="13">
    <source>
        <dbReference type="Proteomes" id="UP000023785"/>
    </source>
</evidence>
<evidence type="ECO:0000256" key="1">
    <source>
        <dbReference type="ARBA" id="ARBA00001286"/>
    </source>
</evidence>
<dbReference type="GO" id="GO:0005737">
    <property type="term" value="C:cytoplasm"/>
    <property type="evidence" value="ECO:0007669"/>
    <property type="project" value="UniProtKB-SubCell"/>
</dbReference>
<dbReference type="STRING" id="1392540.P256_02031"/>
<keyword evidence="4 9" id="KW-0489">Methyltransferase</keyword>
<dbReference type="OrthoDB" id="9802228at2"/>
<dbReference type="HOGENOM" id="CLU_000445_52_2_6"/>
<dbReference type="AlphaFoldDB" id="V2TL31"/>
<accession>V2TL31</accession>
<dbReference type="eggNOG" id="COG0350">
    <property type="taxonomic scope" value="Bacteria"/>
</dbReference>
<dbReference type="InterPro" id="IPR036217">
    <property type="entry name" value="MethylDNA_cys_MeTrfase_DNAb"/>
</dbReference>
<dbReference type="EC" id="2.1.1.63" evidence="9"/>
<keyword evidence="5 9" id="KW-0808">Transferase</keyword>
<dbReference type="Pfam" id="PF01035">
    <property type="entry name" value="DNA_binding_1"/>
    <property type="match status" value="1"/>
</dbReference>
<comment type="caution">
    <text evidence="12">The sequence shown here is derived from an EMBL/GenBank/DDBJ whole genome shotgun (WGS) entry which is preliminary data.</text>
</comment>
<sequence>MDLFEIGMDSPLGKLRLIAHDQALVAVCWPDDNISMFAKQLFTVQEDHPILSLARHQLNEYFHKKRQYFDIPIDFVGGTPFQQAVWRALMHIPFATTWSYSDVASYLNNPLAIRAIGGTIGKNPLSIVIPCHRVIGKNGKLTGFAGGLNRKKYLLEIENIRIDV</sequence>
<evidence type="ECO:0000256" key="2">
    <source>
        <dbReference type="ARBA" id="ARBA00008711"/>
    </source>
</evidence>
<dbReference type="PANTHER" id="PTHR10815:SF5">
    <property type="entry name" value="METHYLATED-DNA--PROTEIN-CYSTEINE METHYLTRANSFERASE"/>
    <property type="match status" value="1"/>
</dbReference>
<comment type="similarity">
    <text evidence="2 9">Belongs to the MGMT family.</text>
</comment>
<dbReference type="PROSITE" id="PS00374">
    <property type="entry name" value="MGMT"/>
    <property type="match status" value="1"/>
</dbReference>
<dbReference type="PANTHER" id="PTHR10815">
    <property type="entry name" value="METHYLATED-DNA--PROTEIN-CYSTEINE METHYLTRANSFERASE"/>
    <property type="match status" value="1"/>
</dbReference>
<dbReference type="Pfam" id="PF02870">
    <property type="entry name" value="Methyltransf_1N"/>
    <property type="match status" value="1"/>
</dbReference>
<comment type="function">
    <text evidence="9">Involved in the cellular defense against the biological effects of O6-methylguanine (O6-MeG) and O4-methylthymine (O4-MeT) in DNA. Repairs the methylated nucleobase in DNA by stoichiometrically transferring the methyl group to a cysteine residue in the enzyme. This is a suicide reaction: the enzyme is irreversibly inactivated.</text>
</comment>
<evidence type="ECO:0000256" key="8">
    <source>
        <dbReference type="ARBA" id="ARBA00049348"/>
    </source>
</evidence>
<evidence type="ECO:0000256" key="9">
    <source>
        <dbReference type="HAMAP-Rule" id="MF_00772"/>
    </source>
</evidence>
<dbReference type="HAMAP" id="MF_00772">
    <property type="entry name" value="OGT"/>
    <property type="match status" value="1"/>
</dbReference>
<comment type="catalytic activity">
    <reaction evidence="1 9">
        <text>a 4-O-methyl-thymidine in DNA + L-cysteinyl-[protein] = a thymidine in DNA + S-methyl-L-cysteinyl-[protein]</text>
        <dbReference type="Rhea" id="RHEA:53428"/>
        <dbReference type="Rhea" id="RHEA-COMP:10131"/>
        <dbReference type="Rhea" id="RHEA-COMP:10132"/>
        <dbReference type="Rhea" id="RHEA-COMP:13555"/>
        <dbReference type="Rhea" id="RHEA-COMP:13556"/>
        <dbReference type="ChEBI" id="CHEBI:29950"/>
        <dbReference type="ChEBI" id="CHEBI:82612"/>
        <dbReference type="ChEBI" id="CHEBI:137386"/>
        <dbReference type="ChEBI" id="CHEBI:137387"/>
        <dbReference type="EC" id="2.1.1.63"/>
    </reaction>
</comment>
<feature type="domain" description="Methylated-DNA-[protein]-cysteine S-methyltransferase DNA binding" evidence="10">
    <location>
        <begin position="80"/>
        <end position="159"/>
    </location>
</feature>
<dbReference type="EMBL" id="AYER01000008">
    <property type="protein sequence ID" value="ESK38107.1"/>
    <property type="molecule type" value="Genomic_DNA"/>
</dbReference>
<keyword evidence="7 9" id="KW-0234">DNA repair</keyword>
<dbReference type="InterPro" id="IPR023546">
    <property type="entry name" value="MGMT"/>
</dbReference>
<dbReference type="SUPFAM" id="SSF46767">
    <property type="entry name" value="Methylated DNA-protein cysteine methyltransferase, C-terminal domain"/>
    <property type="match status" value="1"/>
</dbReference>
<dbReference type="RefSeq" id="WP_023273649.1">
    <property type="nucleotide sequence ID" value="NZ_KI530735.1"/>
</dbReference>
<evidence type="ECO:0000256" key="4">
    <source>
        <dbReference type="ARBA" id="ARBA00022603"/>
    </source>
</evidence>
<dbReference type="PATRIC" id="fig|1392540.3.peg.1959"/>
<evidence type="ECO:0000256" key="6">
    <source>
        <dbReference type="ARBA" id="ARBA00022763"/>
    </source>
</evidence>
<evidence type="ECO:0000259" key="11">
    <source>
        <dbReference type="Pfam" id="PF02870"/>
    </source>
</evidence>
<evidence type="ECO:0000259" key="10">
    <source>
        <dbReference type="Pfam" id="PF01035"/>
    </source>
</evidence>
<dbReference type="FunFam" id="1.10.10.10:FF:000214">
    <property type="entry name" value="Methylated-DNA--protein-cysteine methyltransferase"/>
    <property type="match status" value="1"/>
</dbReference>
<dbReference type="InterPro" id="IPR014048">
    <property type="entry name" value="MethylDNA_cys_MeTrfase_DNA-bd"/>
</dbReference>
<keyword evidence="13" id="KW-1185">Reference proteome</keyword>
<evidence type="ECO:0000256" key="5">
    <source>
        <dbReference type="ARBA" id="ARBA00022679"/>
    </source>
</evidence>
<feature type="domain" description="Methylguanine DNA methyltransferase ribonuclease-like" evidence="11">
    <location>
        <begin position="8"/>
        <end position="75"/>
    </location>
</feature>